<evidence type="ECO:0000259" key="1">
    <source>
        <dbReference type="Pfam" id="PF07727"/>
    </source>
</evidence>
<protein>
    <submittedName>
        <fullName evidence="2">Putative ribonuclease H-like domain-containing protein</fullName>
    </submittedName>
</protein>
<dbReference type="AlphaFoldDB" id="A0A699GI77"/>
<proteinExistence type="predicted"/>
<reference evidence="2" key="1">
    <citation type="journal article" date="2019" name="Sci. Rep.">
        <title>Draft genome of Tanacetum cinerariifolium, the natural source of mosquito coil.</title>
        <authorList>
            <person name="Yamashiro T."/>
            <person name="Shiraishi A."/>
            <person name="Satake H."/>
            <person name="Nakayama K."/>
        </authorList>
    </citation>
    <scope>NUCLEOTIDE SEQUENCE</scope>
</reference>
<feature type="domain" description="Reverse transcriptase Ty1/copia-type" evidence="1">
    <location>
        <begin position="614"/>
        <end position="821"/>
    </location>
</feature>
<sequence>MESLSPQVVAAAKLLILNLNEFDLWKMRIEHYFLMTDYSLWEVILNGDSPTPTRVVGGVVQAIAPTTAEKRLAKKNELKARGTLLMALPYKYQLKFNIHKDAKSLMEAIEKSFGGNKETKKLTNESVSVVPSVSTTSAKAPASILLNVDNLSDAVIYSFFASQSNSPQLDNKDLKQIDVDDLEEMDLKWQMAMLTMRARSAVFDCDELNSSELDESVPTSPVHDRMTHPHTHRHVVPTIVLTRSRLVPLNVARPVTIDVPQTTVKNQRPVKYVINKAPSPIRSPINHISAPKHRNFHKTVTTIKVNKSNPHQALKDKGVIDSGCSRHITGNISYLFDFEEINGGYVAFSGNPKGVLQMRDKKNNVLFIDTECVVLSSNFKLPDENHVLLWVPKENNMYNVDLKNVVPSGDLTCLFAKATLDDKAFRVFNSRTRIVQETLNINFMENQPNVTGNGPTWLFDIDTRTQSMNYPPVVAWNQLNYNAGIQENLNAGKVWKEIESTQQYVLLPLWSTSSKDPQNTDADATFNVKENNAPLTAIGPNPTNSFIAASPSDNVVSLTSEIDDKEDVGAESDFSNLETNITVSPIPTNRVHKDHLVTQIIGYLISASQTRSMVWVLVDLPKGNKAIGLKWIFRNKKDERGTIIRNKARLVAQGHTQEEGIDYEEVFAPVARIKAIHLFLAYASFMGFMVYQMDVKSAFLYETIEKEVYVCQPPGFEDPYYPDKVYKVVKALYGLHQAPRAWYETLANYLLENGFQKRKIDQTLFIKKQKGDTLLVQVYMDDIIFGSTNKELCKAFEKLMKDKFSMSLMGELTFFLGLQYQVDEKDRIEVTAGDLKVLLSAGSKNCPPMLNKENYVPCSSHLLRYVKSRPNGKLIHNSIINGPYVRRMIPEPGDLNREVPVNETFHVHTDDELTEKELKQIKDDDQAIQTILLDLPKDIYAVVDSCETAQEI</sequence>
<name>A0A699GI77_TANCI</name>
<dbReference type="InterPro" id="IPR013103">
    <property type="entry name" value="RVT_2"/>
</dbReference>
<organism evidence="2">
    <name type="scientific">Tanacetum cinerariifolium</name>
    <name type="common">Dalmatian daisy</name>
    <name type="synonym">Chrysanthemum cinerariifolium</name>
    <dbReference type="NCBI Taxonomy" id="118510"/>
    <lineage>
        <taxon>Eukaryota</taxon>
        <taxon>Viridiplantae</taxon>
        <taxon>Streptophyta</taxon>
        <taxon>Embryophyta</taxon>
        <taxon>Tracheophyta</taxon>
        <taxon>Spermatophyta</taxon>
        <taxon>Magnoliopsida</taxon>
        <taxon>eudicotyledons</taxon>
        <taxon>Gunneridae</taxon>
        <taxon>Pentapetalae</taxon>
        <taxon>asterids</taxon>
        <taxon>campanulids</taxon>
        <taxon>Asterales</taxon>
        <taxon>Asteraceae</taxon>
        <taxon>Asteroideae</taxon>
        <taxon>Anthemideae</taxon>
        <taxon>Anthemidinae</taxon>
        <taxon>Tanacetum</taxon>
    </lineage>
</organism>
<gene>
    <name evidence="2" type="ORF">Tci_001109</name>
</gene>
<dbReference type="Pfam" id="PF07727">
    <property type="entry name" value="RVT_2"/>
    <property type="match status" value="1"/>
</dbReference>
<comment type="caution">
    <text evidence="2">The sequence shown here is derived from an EMBL/GenBank/DDBJ whole genome shotgun (WGS) entry which is preliminary data.</text>
</comment>
<accession>A0A699GI77</accession>
<dbReference type="InterPro" id="IPR043502">
    <property type="entry name" value="DNA/RNA_pol_sf"/>
</dbReference>
<dbReference type="SUPFAM" id="SSF56672">
    <property type="entry name" value="DNA/RNA polymerases"/>
    <property type="match status" value="1"/>
</dbReference>
<evidence type="ECO:0000313" key="2">
    <source>
        <dbReference type="EMBL" id="GEU29131.1"/>
    </source>
</evidence>
<dbReference type="EMBL" id="BKCJ010000046">
    <property type="protein sequence ID" value="GEU29131.1"/>
    <property type="molecule type" value="Genomic_DNA"/>
</dbReference>